<proteinExistence type="predicted"/>
<evidence type="ECO:0000313" key="1">
    <source>
        <dbReference type="EMBL" id="SCB25157.1"/>
    </source>
</evidence>
<keyword evidence="2" id="KW-1185">Reference proteome</keyword>
<name>A0A1C3VC24_9HYPH</name>
<reference evidence="2" key="1">
    <citation type="submission" date="2016-08" db="EMBL/GenBank/DDBJ databases">
        <authorList>
            <person name="Varghese N."/>
            <person name="Submissions Spin"/>
        </authorList>
    </citation>
    <scope>NUCLEOTIDE SEQUENCE [LARGE SCALE GENOMIC DNA]</scope>
    <source>
        <strain evidence="2">HAMBI 2971</strain>
    </source>
</reference>
<dbReference type="Proteomes" id="UP000199435">
    <property type="component" value="Unassembled WGS sequence"/>
</dbReference>
<dbReference type="AlphaFoldDB" id="A0A1C3VC24"/>
<dbReference type="EMBL" id="FMAH01000011">
    <property type="protein sequence ID" value="SCB25157.1"/>
    <property type="molecule type" value="Genomic_DNA"/>
</dbReference>
<sequence length="39" mass="4414">MKCGGLRQLIVTENKQLRDDPKMKVSVLGATGYLLRSFF</sequence>
<gene>
    <name evidence="1" type="ORF">GA0061102_101120</name>
</gene>
<protein>
    <submittedName>
        <fullName evidence="1">Uncharacterized protein</fullName>
    </submittedName>
</protein>
<dbReference type="STRING" id="411945.GA0061102_101120"/>
<evidence type="ECO:0000313" key="2">
    <source>
        <dbReference type="Proteomes" id="UP000199435"/>
    </source>
</evidence>
<organism evidence="1 2">
    <name type="scientific">Rhizobium miluonense</name>
    <dbReference type="NCBI Taxonomy" id="411945"/>
    <lineage>
        <taxon>Bacteria</taxon>
        <taxon>Pseudomonadati</taxon>
        <taxon>Pseudomonadota</taxon>
        <taxon>Alphaproteobacteria</taxon>
        <taxon>Hyphomicrobiales</taxon>
        <taxon>Rhizobiaceae</taxon>
        <taxon>Rhizobium/Agrobacterium group</taxon>
        <taxon>Rhizobium</taxon>
    </lineage>
</organism>
<accession>A0A1C3VC24</accession>